<evidence type="ECO:0000313" key="2">
    <source>
        <dbReference type="Proteomes" id="UP001396334"/>
    </source>
</evidence>
<name>A0ABR2Q6R4_9ROSI</name>
<reference evidence="1 2" key="1">
    <citation type="journal article" date="2024" name="G3 (Bethesda)">
        <title>Genome assembly of Hibiscus sabdariffa L. provides insights into metabolisms of medicinal natural products.</title>
        <authorList>
            <person name="Kim T."/>
        </authorList>
    </citation>
    <scope>NUCLEOTIDE SEQUENCE [LARGE SCALE GENOMIC DNA]</scope>
    <source>
        <strain evidence="1">TK-2024</strain>
        <tissue evidence="1">Old leaves</tissue>
    </source>
</reference>
<dbReference type="Proteomes" id="UP001396334">
    <property type="component" value="Unassembled WGS sequence"/>
</dbReference>
<gene>
    <name evidence="1" type="ORF">V6N11_076580</name>
</gene>
<sequence>MLLCRTFPCWLPSVSGQFQVRLAYAVRIRVSFGPKEHIWKAIAHFKDLPRVRTFIWLRCLGKMLANDERLRRHLMTECRSMCGGGEYIVEFFSLPFKDWLLTNLTNFEKFVSDGVAWDLLFGGMCGCSSVSCSKGHAGDMIFQEARCGGSGHPLAIEAGLWGIYEGVLTAWLVGVLRASVTSE</sequence>
<accession>A0ABR2Q6R4</accession>
<evidence type="ECO:0008006" key="3">
    <source>
        <dbReference type="Google" id="ProtNLM"/>
    </source>
</evidence>
<comment type="caution">
    <text evidence="1">The sequence shown here is derived from an EMBL/GenBank/DDBJ whole genome shotgun (WGS) entry which is preliminary data.</text>
</comment>
<organism evidence="1 2">
    <name type="scientific">Hibiscus sabdariffa</name>
    <name type="common">roselle</name>
    <dbReference type="NCBI Taxonomy" id="183260"/>
    <lineage>
        <taxon>Eukaryota</taxon>
        <taxon>Viridiplantae</taxon>
        <taxon>Streptophyta</taxon>
        <taxon>Embryophyta</taxon>
        <taxon>Tracheophyta</taxon>
        <taxon>Spermatophyta</taxon>
        <taxon>Magnoliopsida</taxon>
        <taxon>eudicotyledons</taxon>
        <taxon>Gunneridae</taxon>
        <taxon>Pentapetalae</taxon>
        <taxon>rosids</taxon>
        <taxon>malvids</taxon>
        <taxon>Malvales</taxon>
        <taxon>Malvaceae</taxon>
        <taxon>Malvoideae</taxon>
        <taxon>Hibiscus</taxon>
    </lineage>
</organism>
<keyword evidence="2" id="KW-1185">Reference proteome</keyword>
<evidence type="ECO:0000313" key="1">
    <source>
        <dbReference type="EMBL" id="KAK8996343.1"/>
    </source>
</evidence>
<proteinExistence type="predicted"/>
<dbReference type="EMBL" id="JBBPBN010000045">
    <property type="protein sequence ID" value="KAK8996343.1"/>
    <property type="molecule type" value="Genomic_DNA"/>
</dbReference>
<protein>
    <recommendedName>
        <fullName evidence="3">Reverse transcriptase zinc-binding domain-containing protein</fullName>
    </recommendedName>
</protein>